<comment type="caution">
    <text evidence="1">The sequence shown here is derived from an EMBL/GenBank/DDBJ whole genome shotgun (WGS) entry which is preliminary data.</text>
</comment>
<dbReference type="AlphaFoldDB" id="A0A1V4SNG3"/>
<evidence type="ECO:0000313" key="1">
    <source>
        <dbReference type="EMBL" id="OPX45005.1"/>
    </source>
</evidence>
<name>A0A1V4SNG3_RUMHU</name>
<reference evidence="1 2" key="1">
    <citation type="submission" date="2017-03" db="EMBL/GenBank/DDBJ databases">
        <title>Genome sequence of Clostridium hungatei DSM 14427.</title>
        <authorList>
            <person name="Poehlein A."/>
            <person name="Daniel R."/>
        </authorList>
    </citation>
    <scope>NUCLEOTIDE SEQUENCE [LARGE SCALE GENOMIC DNA]</scope>
    <source>
        <strain evidence="1 2">DSM 14427</strain>
    </source>
</reference>
<proteinExistence type="predicted"/>
<dbReference type="STRING" id="48256.CLHUN_12370"/>
<dbReference type="Proteomes" id="UP000191554">
    <property type="component" value="Unassembled WGS sequence"/>
</dbReference>
<dbReference type="OrthoDB" id="1493937at2"/>
<sequence length="370" mass="42965">MEKRTVTILCSGFGLGLYIPGLLAAQRLKEKNISARVEVFENLMSKDKRDNIKKSRKAYHGNFALAQMSARMPMDIRQSIDSQLVDQLLESWLEEKKQDFIILSGHWLYVLEEYRKKNAPAAINAEILYVDCDLPPSWKSLKQYFPDYHKDYREIWLYDFENMKLQYQIPVSKSEPIPFHQRSERFIIHGGGWGMGTYRTKIPELRSRGLSLDIVAYEPQEASEGSPRDRYFMVDPDWCAWNKNRKGSHEFPPISEIIYSRPPLFFNKEEYHDLFDVTGQDRAIIGKPGAGTMMDSLASATPLIMLDPFGEHEKKNTQLWEHLGFGITYENWEKAAFSMDILESLHKNLLVGRKATVDYTEDYKNKNGLV</sequence>
<gene>
    <name evidence="1" type="ORF">CLHUN_12370</name>
</gene>
<evidence type="ECO:0000313" key="2">
    <source>
        <dbReference type="Proteomes" id="UP000191554"/>
    </source>
</evidence>
<dbReference type="EMBL" id="MZGX01000006">
    <property type="protein sequence ID" value="OPX45005.1"/>
    <property type="molecule type" value="Genomic_DNA"/>
</dbReference>
<accession>A0A1V4SNG3</accession>
<evidence type="ECO:0008006" key="3">
    <source>
        <dbReference type="Google" id="ProtNLM"/>
    </source>
</evidence>
<dbReference type="RefSeq" id="WP_080063686.1">
    <property type="nucleotide sequence ID" value="NZ_MZGX01000006.1"/>
</dbReference>
<organism evidence="1 2">
    <name type="scientific">Ruminiclostridium hungatei</name>
    <name type="common">Clostridium hungatei</name>
    <dbReference type="NCBI Taxonomy" id="48256"/>
    <lineage>
        <taxon>Bacteria</taxon>
        <taxon>Bacillati</taxon>
        <taxon>Bacillota</taxon>
        <taxon>Clostridia</taxon>
        <taxon>Eubacteriales</taxon>
        <taxon>Oscillospiraceae</taxon>
        <taxon>Ruminiclostridium</taxon>
    </lineage>
</organism>
<protein>
    <recommendedName>
        <fullName evidence="3">UDP-glucuronosyltransferase</fullName>
    </recommendedName>
</protein>
<keyword evidence="2" id="KW-1185">Reference proteome</keyword>